<evidence type="ECO:0000259" key="5">
    <source>
        <dbReference type="PROSITE" id="PS51096"/>
    </source>
</evidence>
<dbReference type="GO" id="GO:0016020">
    <property type="term" value="C:membrane"/>
    <property type="evidence" value="ECO:0007669"/>
    <property type="project" value="InterPro"/>
</dbReference>
<evidence type="ECO:0000313" key="8">
    <source>
        <dbReference type="Proteomes" id="UP000182835"/>
    </source>
</evidence>
<dbReference type="PANTHER" id="PTHR32071">
    <property type="entry name" value="TRANSCRIPTIONAL REGULATORY PROTEIN"/>
    <property type="match status" value="1"/>
</dbReference>
<dbReference type="InterPro" id="IPR027417">
    <property type="entry name" value="P-loop_NTPase"/>
</dbReference>
<dbReference type="AlphaFoldDB" id="A0A1L8R6D2"/>
<dbReference type="InterPro" id="IPR025943">
    <property type="entry name" value="Sigma_54_int_dom_ATP-bd_2"/>
</dbReference>
<reference evidence="7 8" key="1">
    <citation type="submission" date="2014-12" db="EMBL/GenBank/DDBJ databases">
        <title>Draft genome sequences of 29 type strains of Enterococci.</title>
        <authorList>
            <person name="Zhong Z."/>
            <person name="Sun Z."/>
            <person name="Liu W."/>
            <person name="Zhang W."/>
            <person name="Zhang H."/>
        </authorList>
    </citation>
    <scope>NUCLEOTIDE SEQUENCE [LARGE SCALE GENOMIC DNA]</scope>
    <source>
        <strain evidence="7 8">DSM 21207</strain>
    </source>
</reference>
<dbReference type="SUPFAM" id="SSF53062">
    <property type="entry name" value="PTS system fructose IIA component-like"/>
    <property type="match status" value="1"/>
</dbReference>
<evidence type="ECO:0000259" key="4">
    <source>
        <dbReference type="PROSITE" id="PS50045"/>
    </source>
</evidence>
<accession>A0A1L8R6D2</accession>
<evidence type="ECO:0000256" key="2">
    <source>
        <dbReference type="ARBA" id="ARBA00022741"/>
    </source>
</evidence>
<evidence type="ECO:0000256" key="3">
    <source>
        <dbReference type="ARBA" id="ARBA00022840"/>
    </source>
</evidence>
<dbReference type="InterPro" id="IPR002078">
    <property type="entry name" value="Sigma_54_int"/>
</dbReference>
<dbReference type="Pfam" id="PF03610">
    <property type="entry name" value="EIIA-man"/>
    <property type="match status" value="1"/>
</dbReference>
<dbReference type="PROSITE" id="PS51372">
    <property type="entry name" value="PRD_2"/>
    <property type="match status" value="2"/>
</dbReference>
<dbReference type="SMART" id="SM00382">
    <property type="entry name" value="AAA"/>
    <property type="match status" value="1"/>
</dbReference>
<evidence type="ECO:0000259" key="6">
    <source>
        <dbReference type="PROSITE" id="PS51372"/>
    </source>
</evidence>
<dbReference type="PROSITE" id="PS51096">
    <property type="entry name" value="PTS_EIIA_TYPE_4"/>
    <property type="match status" value="1"/>
</dbReference>
<comment type="caution">
    <text evidence="7">The sequence shown here is derived from an EMBL/GenBank/DDBJ whole genome shotgun (WGS) entry which is preliminary data.</text>
</comment>
<dbReference type="GO" id="GO:0009401">
    <property type="term" value="P:phosphoenolpyruvate-dependent sugar phosphotransferase system"/>
    <property type="evidence" value="ECO:0007669"/>
    <property type="project" value="InterPro"/>
</dbReference>
<dbReference type="Gene3D" id="3.40.50.300">
    <property type="entry name" value="P-loop containing nucleotide triphosphate hydrolases"/>
    <property type="match status" value="1"/>
</dbReference>
<dbReference type="EMBL" id="JXKG01000008">
    <property type="protein sequence ID" value="OJG15286.1"/>
    <property type="molecule type" value="Genomic_DNA"/>
</dbReference>
<feature type="domain" description="PRD" evidence="6">
    <location>
        <begin position="444"/>
        <end position="554"/>
    </location>
</feature>
<dbReference type="STRING" id="317010.RU96_GL002337"/>
<dbReference type="InterPro" id="IPR036095">
    <property type="entry name" value="PTS_EIIB-like_sf"/>
</dbReference>
<dbReference type="InterPro" id="IPR036634">
    <property type="entry name" value="PRD_sf"/>
</dbReference>
<evidence type="ECO:0000313" key="7">
    <source>
        <dbReference type="EMBL" id="OJG15286.1"/>
    </source>
</evidence>
<dbReference type="GO" id="GO:0008982">
    <property type="term" value="F:protein-N(PI)-phosphohistidine-sugar phosphotransferase activity"/>
    <property type="evidence" value="ECO:0007669"/>
    <property type="project" value="InterPro"/>
</dbReference>
<dbReference type="Pfam" id="PF00874">
    <property type="entry name" value="PRD"/>
    <property type="match status" value="1"/>
</dbReference>
<dbReference type="GO" id="GO:0005524">
    <property type="term" value="F:ATP binding"/>
    <property type="evidence" value="ECO:0007669"/>
    <property type="project" value="UniProtKB-KW"/>
</dbReference>
<dbReference type="OrthoDB" id="9771372at2"/>
<dbReference type="CDD" id="cd00009">
    <property type="entry name" value="AAA"/>
    <property type="match status" value="1"/>
</dbReference>
<dbReference type="PROSITE" id="PS00676">
    <property type="entry name" value="SIGMA54_INTERACT_2"/>
    <property type="match status" value="1"/>
</dbReference>
<protein>
    <recommendedName>
        <fullName evidence="9">Transcription antiterminator BglG</fullName>
    </recommendedName>
</protein>
<dbReference type="InterPro" id="IPR011608">
    <property type="entry name" value="PRD"/>
</dbReference>
<dbReference type="Gene3D" id="1.10.1790.10">
    <property type="entry name" value="PRD domain"/>
    <property type="match status" value="1"/>
</dbReference>
<keyword evidence="3" id="KW-0067">ATP-binding</keyword>
<evidence type="ECO:0000256" key="1">
    <source>
        <dbReference type="ARBA" id="ARBA00022679"/>
    </source>
</evidence>
<organism evidence="7 8">
    <name type="scientific">Enterococcus canintestini</name>
    <dbReference type="NCBI Taxonomy" id="317010"/>
    <lineage>
        <taxon>Bacteria</taxon>
        <taxon>Bacillati</taxon>
        <taxon>Bacillota</taxon>
        <taxon>Bacilli</taxon>
        <taxon>Lactobacillales</taxon>
        <taxon>Enterococcaceae</taxon>
        <taxon>Enterococcus</taxon>
    </lineage>
</organism>
<gene>
    <name evidence="7" type="ORF">RU96_GL002337</name>
</gene>
<proteinExistence type="predicted"/>
<feature type="domain" description="PTS EIIA type-4" evidence="5">
    <location>
        <begin position="555"/>
        <end position="680"/>
    </location>
</feature>
<dbReference type="Proteomes" id="UP000182835">
    <property type="component" value="Unassembled WGS sequence"/>
</dbReference>
<sequence length="909" mass="104431">MNQKVEEYIKKITRDYPNHDKADFSASVISENIGLNRSTTSSYLNQGLKEGILVKVKGYPVSFLHIAVLAEVGIVVKGSEYESWEELFELEKQNVLETVIGARGSLKEAIDQVKTAILYPDNGLPILLSGSSGSGKTFLAEKIHEYAISEKVILKDAPFIAYNCAQYFNNPELLSSALFGHVKGAFTGAEKEHVGLIEKANNGILFLDEVHRLSDEGQEKLFTFMDTGEFSPMGDNAIKRKANVRLIFATTENVYQTFLPTFIRRLPVIVSLPNYEQRPQSERMQLIDTFFINEANILSKRVDVSYQLIDFLLNSDLEGNVGKIKNIVKYVCGSAFAKNQNNKAIRVRLKDLPSENALRLKGQLKKTIKALPDRQYLPHTTNQVFLESFEAKQIRQLFEQMRQLYQKVETQDLTIKDFIETMVNRVNNLMDEFIFKDNYASEESFYSVLTYQIRETFDWMHENYGFDQDGNRVIALAQYLYRKNNTDAIAENHQWQTIKDKLLHLISSSMDTSYWYAKKVLGHISRQLDQDFKDEDLIFVSFYFHGLQITPREKEIKSIILAHGYSTASSMANVGNRMLKQNIFHAYDMPINITLDKVEEQVIRFINDYRTDAGLILLVDMGSLNQLGERLQNKLRGPLLIIDYVSTPLVLEIGHLLQSQLSISEISQKIEIENKVQKQLILPKQEKKQAILTCCYTGMGSAIQIQEILEHCLEDYCEELAIIPYDYHKLEKNKLYEDPFQMYEVVMIVGTENPKIQQIPYIGLDHLINGTDIEKFVSILKDYFDISDKALKEQLMFSFSINKIIENLTILDATKLLRLVQSAVSLAEENLGITLSNSKLFLLYLHCCCMIERILRKESVDEQTDLIPYMEQAGSEMELIHRAFRNVENEYTIKISDLELRLIHEIING</sequence>
<dbReference type="PROSITE" id="PS50045">
    <property type="entry name" value="SIGMA54_INTERACT_4"/>
    <property type="match status" value="1"/>
</dbReference>
<dbReference type="GO" id="GO:0006355">
    <property type="term" value="P:regulation of DNA-templated transcription"/>
    <property type="evidence" value="ECO:0007669"/>
    <property type="project" value="InterPro"/>
</dbReference>
<dbReference type="SUPFAM" id="SSF52540">
    <property type="entry name" value="P-loop containing nucleoside triphosphate hydrolases"/>
    <property type="match status" value="1"/>
</dbReference>
<dbReference type="Gene3D" id="3.40.50.510">
    <property type="entry name" value="Phosphotransferase system, mannose-type IIA component"/>
    <property type="match status" value="1"/>
</dbReference>
<dbReference type="InterPro" id="IPR003593">
    <property type="entry name" value="AAA+_ATPase"/>
</dbReference>
<dbReference type="Pfam" id="PF00158">
    <property type="entry name" value="Sigma54_activat"/>
    <property type="match status" value="1"/>
</dbReference>
<dbReference type="RefSeq" id="WP_071864673.1">
    <property type="nucleotide sequence ID" value="NZ_JBHLVQ010000012.1"/>
</dbReference>
<keyword evidence="2" id="KW-0547">Nucleotide-binding</keyword>
<dbReference type="InterPro" id="IPR004701">
    <property type="entry name" value="PTS_EIIA_man-typ"/>
</dbReference>
<dbReference type="SUPFAM" id="SSF63520">
    <property type="entry name" value="PTS-regulatory domain, PRD"/>
    <property type="match status" value="1"/>
</dbReference>
<evidence type="ECO:0008006" key="9">
    <source>
        <dbReference type="Google" id="ProtNLM"/>
    </source>
</evidence>
<dbReference type="SUPFAM" id="SSF52794">
    <property type="entry name" value="PTS system IIB component-like"/>
    <property type="match status" value="1"/>
</dbReference>
<feature type="domain" description="Sigma-54 factor interaction" evidence="4">
    <location>
        <begin position="99"/>
        <end position="333"/>
    </location>
</feature>
<keyword evidence="1" id="KW-0808">Transferase</keyword>
<dbReference type="PANTHER" id="PTHR32071:SF38">
    <property type="entry name" value="PSP OPERON TRANSCRIPTIONAL ACTIVATOR"/>
    <property type="match status" value="1"/>
</dbReference>
<dbReference type="InterPro" id="IPR036662">
    <property type="entry name" value="PTS_EIIA_man-typ_sf"/>
</dbReference>
<feature type="domain" description="PRD" evidence="6">
    <location>
        <begin position="811"/>
        <end position="909"/>
    </location>
</feature>
<name>A0A1L8R6D2_9ENTE</name>